<keyword evidence="3" id="KW-1185">Reference proteome</keyword>
<dbReference type="PANTHER" id="PTHR12697:SF5">
    <property type="entry name" value="DEOXYHYPUSINE HYDROXYLASE"/>
    <property type="match status" value="1"/>
</dbReference>
<dbReference type="SMART" id="SM00567">
    <property type="entry name" value="EZ_HEAT"/>
    <property type="match status" value="3"/>
</dbReference>
<name>A0A7G8BED7_9BACT</name>
<dbReference type="Proteomes" id="UP000515312">
    <property type="component" value="Chromosome"/>
</dbReference>
<dbReference type="GO" id="GO:0016491">
    <property type="term" value="F:oxidoreductase activity"/>
    <property type="evidence" value="ECO:0007669"/>
    <property type="project" value="TreeGrafter"/>
</dbReference>
<dbReference type="InterPro" id="IPR016024">
    <property type="entry name" value="ARM-type_fold"/>
</dbReference>
<dbReference type="AlphaFoldDB" id="A0A7G8BED7"/>
<protein>
    <submittedName>
        <fullName evidence="2">HEAT repeat domain-containing protein</fullName>
    </submittedName>
</protein>
<dbReference type="RefSeq" id="WP_186741118.1">
    <property type="nucleotide sequence ID" value="NZ_CP060394.1"/>
</dbReference>
<feature type="chain" id="PRO_5028808237" evidence="1">
    <location>
        <begin position="20"/>
        <end position="353"/>
    </location>
</feature>
<proteinExistence type="predicted"/>
<sequence>MKRHLLAIVICASTLALLAQQPKVTNTQFTVEPLGGKLTVAVDRFRQSSEQLWLGYEVAALPQSHLSTCSNWSDTSQMDDGCCGEYRLEENDHSMSSGDRAPVPQNIYILFRLDHGQIIRVRPVMAGCHLDAGGVPFTWLTGVNPDESVAFLAQLATQSSQSDHSKIIDGALLSISYHETPEATHALSQIALSTASMHVREQAAFWLGVQRGHEGFVALQALEKQTTETAFREKLPFDFSQNSDPEAQDELLRMAKSDANPKVREQALFWLAQKAGKKASAAITDAIQNDPETDVKKKAVFALSQLPKDEGVPQLIHVADTNPNPVIRKEAFFWLGQSQDARALAYLEQVLKR</sequence>
<dbReference type="SUPFAM" id="SSF48371">
    <property type="entry name" value="ARM repeat"/>
    <property type="match status" value="1"/>
</dbReference>
<feature type="signal peptide" evidence="1">
    <location>
        <begin position="1"/>
        <end position="19"/>
    </location>
</feature>
<dbReference type="InterPro" id="IPR004155">
    <property type="entry name" value="PBS_lyase_HEAT"/>
</dbReference>
<dbReference type="Gene3D" id="1.25.10.10">
    <property type="entry name" value="Leucine-rich Repeat Variant"/>
    <property type="match status" value="1"/>
</dbReference>
<reference evidence="2 3" key="1">
    <citation type="submission" date="2020-08" db="EMBL/GenBank/DDBJ databases">
        <title>Edaphobacter telluris sp. nov. and Acidobacterium dinghuensis sp. nov., two acidobacteria isolated from forest soil.</title>
        <authorList>
            <person name="Fu J."/>
            <person name="Qiu L."/>
        </authorList>
    </citation>
    <scope>NUCLEOTIDE SEQUENCE [LARGE SCALE GENOMIC DNA]</scope>
    <source>
        <strain evidence="2">4Y35</strain>
    </source>
</reference>
<dbReference type="EMBL" id="CP060394">
    <property type="protein sequence ID" value="QNI30907.1"/>
    <property type="molecule type" value="Genomic_DNA"/>
</dbReference>
<keyword evidence="1" id="KW-0732">Signal</keyword>
<dbReference type="PANTHER" id="PTHR12697">
    <property type="entry name" value="PBS LYASE HEAT-LIKE PROTEIN"/>
    <property type="match status" value="1"/>
</dbReference>
<accession>A0A7G8BED7</accession>
<organism evidence="2 3">
    <name type="scientific">Alloacidobacterium dinghuense</name>
    <dbReference type="NCBI Taxonomy" id="2763107"/>
    <lineage>
        <taxon>Bacteria</taxon>
        <taxon>Pseudomonadati</taxon>
        <taxon>Acidobacteriota</taxon>
        <taxon>Terriglobia</taxon>
        <taxon>Terriglobales</taxon>
        <taxon>Acidobacteriaceae</taxon>
        <taxon>Alloacidobacterium</taxon>
    </lineage>
</organism>
<dbReference type="KEGG" id="adin:H7849_17555"/>
<dbReference type="InterPro" id="IPR011989">
    <property type="entry name" value="ARM-like"/>
</dbReference>
<dbReference type="Pfam" id="PF13646">
    <property type="entry name" value="HEAT_2"/>
    <property type="match status" value="1"/>
</dbReference>
<gene>
    <name evidence="2" type="ORF">H7849_17555</name>
</gene>
<evidence type="ECO:0000256" key="1">
    <source>
        <dbReference type="SAM" id="SignalP"/>
    </source>
</evidence>
<evidence type="ECO:0000313" key="3">
    <source>
        <dbReference type="Proteomes" id="UP000515312"/>
    </source>
</evidence>
<evidence type="ECO:0000313" key="2">
    <source>
        <dbReference type="EMBL" id="QNI30907.1"/>
    </source>
</evidence>